<dbReference type="RefSeq" id="WP_088258088.1">
    <property type="nucleotide sequence ID" value="NZ_NIDE01000014.1"/>
</dbReference>
<gene>
    <name evidence="3" type="ORF">FRUB_07372</name>
</gene>
<dbReference type="PANTHER" id="PTHR42252">
    <property type="entry name" value="DUF5616 DOMAIN-CONTAINING PROTEIN"/>
    <property type="match status" value="1"/>
</dbReference>
<dbReference type="AlphaFoldDB" id="A0A225D9W0"/>
<proteinExistence type="predicted"/>
<feature type="domain" description="DUF434" evidence="1">
    <location>
        <begin position="26"/>
        <end position="80"/>
    </location>
</feature>
<dbReference type="EMBL" id="NIDE01000014">
    <property type="protein sequence ID" value="OWK38252.1"/>
    <property type="molecule type" value="Genomic_DNA"/>
</dbReference>
<reference evidence="4" key="1">
    <citation type="submission" date="2017-06" db="EMBL/GenBank/DDBJ databases">
        <title>Genome analysis of Fimbriiglobus ruber SP5, the first member of the order Planctomycetales with confirmed chitinolytic capability.</title>
        <authorList>
            <person name="Ravin N.V."/>
            <person name="Rakitin A.L."/>
            <person name="Ivanova A.A."/>
            <person name="Beletsky A.V."/>
            <person name="Kulichevskaya I.S."/>
            <person name="Mardanov A.V."/>
            <person name="Dedysh S.N."/>
        </authorList>
    </citation>
    <scope>NUCLEOTIDE SEQUENCE [LARGE SCALE GENOMIC DNA]</scope>
    <source>
        <strain evidence="4">SP5</strain>
    </source>
</reference>
<dbReference type="PANTHER" id="PTHR42252:SF1">
    <property type="entry name" value="DUF434 DOMAIN-CONTAINING PROTEIN"/>
    <property type="match status" value="1"/>
</dbReference>
<protein>
    <recommendedName>
        <fullName evidence="5">DUF434 domain-containing protein</fullName>
    </recommendedName>
</protein>
<evidence type="ECO:0000313" key="3">
    <source>
        <dbReference type="EMBL" id="OWK38252.1"/>
    </source>
</evidence>
<feature type="domain" description="DUF5616" evidence="2">
    <location>
        <begin position="86"/>
        <end position="218"/>
    </location>
</feature>
<dbReference type="Pfam" id="PF18481">
    <property type="entry name" value="DUF5616"/>
    <property type="match status" value="1"/>
</dbReference>
<evidence type="ECO:0000313" key="4">
    <source>
        <dbReference type="Proteomes" id="UP000214646"/>
    </source>
</evidence>
<keyword evidence="4" id="KW-1185">Reference proteome</keyword>
<accession>A0A225D9W0</accession>
<sequence length="234" mass="24959">MPDGRKHRGPGPQDAAYFGAEARPDLVAAVSDLSWLMSRGYGEPSAVKLVGDRYRLVERQRVAVLRSACSDAALADRRSRRIDPGALRGRSLRIDGFNLILTLESALGGGVVLGGRDGCFRDLASVHGTYRRVEETLPALELATRWLAEWGAGPCLWLLDAPVSNSGRLAAMIRAVNPGWTAEVVPDPDRLLSQPGDAVVTADSAILDRSGPWVNLARALVEAGVPAAFLADLG</sequence>
<dbReference type="OrthoDB" id="5372493at2"/>
<evidence type="ECO:0000259" key="2">
    <source>
        <dbReference type="Pfam" id="PF18481"/>
    </source>
</evidence>
<evidence type="ECO:0008006" key="5">
    <source>
        <dbReference type="Google" id="ProtNLM"/>
    </source>
</evidence>
<dbReference type="InterPro" id="IPR041652">
    <property type="entry name" value="DUF5616"/>
</dbReference>
<name>A0A225D9W0_9BACT</name>
<dbReference type="Pfam" id="PF04256">
    <property type="entry name" value="DUF434"/>
    <property type="match status" value="1"/>
</dbReference>
<dbReference type="Proteomes" id="UP000214646">
    <property type="component" value="Unassembled WGS sequence"/>
</dbReference>
<dbReference type="InterPro" id="IPR007368">
    <property type="entry name" value="DUF434"/>
</dbReference>
<organism evidence="3 4">
    <name type="scientific">Fimbriiglobus ruber</name>
    <dbReference type="NCBI Taxonomy" id="1908690"/>
    <lineage>
        <taxon>Bacteria</taxon>
        <taxon>Pseudomonadati</taxon>
        <taxon>Planctomycetota</taxon>
        <taxon>Planctomycetia</taxon>
        <taxon>Gemmatales</taxon>
        <taxon>Gemmataceae</taxon>
        <taxon>Fimbriiglobus</taxon>
    </lineage>
</organism>
<comment type="caution">
    <text evidence="3">The sequence shown here is derived from an EMBL/GenBank/DDBJ whole genome shotgun (WGS) entry which is preliminary data.</text>
</comment>
<evidence type="ECO:0000259" key="1">
    <source>
        <dbReference type="Pfam" id="PF04256"/>
    </source>
</evidence>